<dbReference type="InterPro" id="IPR016186">
    <property type="entry name" value="C-type_lectin-like/link_sf"/>
</dbReference>
<gene>
    <name evidence="2" type="ORF">MNOR_LOCUS32570</name>
</gene>
<sequence>GSSQCPEPYFRVLSQCFRLFDDKHRSWEESKAYCEGDGLALAHPKHALDLRKYIVDRYGDKYVWLDARGDDTALVWEDTDDYISNTDALWFPGQPGSRVTTAYCLLLTSNEENMNDNPAQVLYTYICSSTENKSGLGLYALCEYVVE</sequence>
<evidence type="ECO:0000259" key="1">
    <source>
        <dbReference type="PROSITE" id="PS50041"/>
    </source>
</evidence>
<protein>
    <recommendedName>
        <fullName evidence="1">C-type lectin domain-containing protein</fullName>
    </recommendedName>
</protein>
<dbReference type="SMART" id="SM00034">
    <property type="entry name" value="CLECT"/>
    <property type="match status" value="1"/>
</dbReference>
<evidence type="ECO:0000313" key="3">
    <source>
        <dbReference type="Proteomes" id="UP001497623"/>
    </source>
</evidence>
<dbReference type="InterPro" id="IPR001304">
    <property type="entry name" value="C-type_lectin-like"/>
</dbReference>
<dbReference type="CDD" id="cd00037">
    <property type="entry name" value="CLECT"/>
    <property type="match status" value="1"/>
</dbReference>
<feature type="non-terminal residue" evidence="2">
    <location>
        <position position="1"/>
    </location>
</feature>
<evidence type="ECO:0000313" key="2">
    <source>
        <dbReference type="EMBL" id="CAL4160929.1"/>
    </source>
</evidence>
<dbReference type="Gene3D" id="3.10.100.10">
    <property type="entry name" value="Mannose-Binding Protein A, subunit A"/>
    <property type="match status" value="1"/>
</dbReference>
<dbReference type="EMBL" id="CAXKWB010044586">
    <property type="protein sequence ID" value="CAL4160929.1"/>
    <property type="molecule type" value="Genomic_DNA"/>
</dbReference>
<dbReference type="InterPro" id="IPR016187">
    <property type="entry name" value="CTDL_fold"/>
</dbReference>
<dbReference type="AlphaFoldDB" id="A0AAV2S333"/>
<reference evidence="2 3" key="1">
    <citation type="submission" date="2024-05" db="EMBL/GenBank/DDBJ databases">
        <authorList>
            <person name="Wallberg A."/>
        </authorList>
    </citation>
    <scope>NUCLEOTIDE SEQUENCE [LARGE SCALE GENOMIC DNA]</scope>
</reference>
<comment type="caution">
    <text evidence="2">The sequence shown here is derived from an EMBL/GenBank/DDBJ whole genome shotgun (WGS) entry which is preliminary data.</text>
</comment>
<organism evidence="2 3">
    <name type="scientific">Meganyctiphanes norvegica</name>
    <name type="common">Northern krill</name>
    <name type="synonym">Thysanopoda norvegica</name>
    <dbReference type="NCBI Taxonomy" id="48144"/>
    <lineage>
        <taxon>Eukaryota</taxon>
        <taxon>Metazoa</taxon>
        <taxon>Ecdysozoa</taxon>
        <taxon>Arthropoda</taxon>
        <taxon>Crustacea</taxon>
        <taxon>Multicrustacea</taxon>
        <taxon>Malacostraca</taxon>
        <taxon>Eumalacostraca</taxon>
        <taxon>Eucarida</taxon>
        <taxon>Euphausiacea</taxon>
        <taxon>Euphausiidae</taxon>
        <taxon>Meganyctiphanes</taxon>
    </lineage>
</organism>
<name>A0AAV2S333_MEGNR</name>
<dbReference type="PROSITE" id="PS50041">
    <property type="entry name" value="C_TYPE_LECTIN_2"/>
    <property type="match status" value="1"/>
</dbReference>
<accession>A0AAV2S333</accession>
<dbReference type="Proteomes" id="UP001497623">
    <property type="component" value="Unassembled WGS sequence"/>
</dbReference>
<dbReference type="Pfam" id="PF00059">
    <property type="entry name" value="Lectin_C"/>
    <property type="match status" value="1"/>
</dbReference>
<dbReference type="SUPFAM" id="SSF56436">
    <property type="entry name" value="C-type lectin-like"/>
    <property type="match status" value="1"/>
</dbReference>
<feature type="domain" description="C-type lectin" evidence="1">
    <location>
        <begin position="12"/>
        <end position="128"/>
    </location>
</feature>
<proteinExistence type="predicted"/>
<keyword evidence="3" id="KW-1185">Reference proteome</keyword>